<reference evidence="2 3" key="2">
    <citation type="journal article" date="2013" name="J. Biotechnol.">
        <title>Complete genome sequence of the kirromycin producer Streptomyces collinus Tu 365 consisting of a linear chromosome and two linear plasmids.</title>
        <authorList>
            <person name="Ruckert C."/>
            <person name="Szczepanowski R."/>
            <person name="Albersmeier A."/>
            <person name="Goesmann A."/>
            <person name="Iftime D."/>
            <person name="Musiol E.M."/>
            <person name="Blin K."/>
            <person name="Wohlleben W."/>
            <person name="Puhler A."/>
            <person name="Kalinowski J."/>
            <person name="Weber T."/>
        </authorList>
    </citation>
    <scope>NUCLEOTIDE SEQUENCE [LARGE SCALE GENOMIC DNA]</scope>
    <source>
        <strain evidence="3">DSM 40733 / Tue 365</strain>
    </source>
</reference>
<evidence type="ECO:0000313" key="2">
    <source>
        <dbReference type="EMBL" id="AGS73293.1"/>
    </source>
</evidence>
<protein>
    <submittedName>
        <fullName evidence="2">Uncharacterized protein</fullName>
    </submittedName>
</protein>
<dbReference type="PATRIC" id="fig|1214242.5.peg.6650"/>
<proteinExistence type="predicted"/>
<feature type="region of interest" description="Disordered" evidence="1">
    <location>
        <begin position="40"/>
        <end position="59"/>
    </location>
</feature>
<dbReference type="Proteomes" id="UP000015423">
    <property type="component" value="Chromosome"/>
</dbReference>
<dbReference type="KEGG" id="sci:B446_32445"/>
<organism evidence="2 3">
    <name type="scientific">Streptomyces collinus (strain DSM 40733 / Tue 365)</name>
    <dbReference type="NCBI Taxonomy" id="1214242"/>
    <lineage>
        <taxon>Bacteria</taxon>
        <taxon>Bacillati</taxon>
        <taxon>Actinomycetota</taxon>
        <taxon>Actinomycetes</taxon>
        <taxon>Kitasatosporales</taxon>
        <taxon>Streptomycetaceae</taxon>
        <taxon>Streptomyces</taxon>
    </lineage>
</organism>
<sequence>MAMAVPVALAAVGCDGGGASPVVEGTPPAIPYRGPLHVATRPEDDSGPRALRPASGAAGRALECDGQIFEGGGPDGWSRSDGGDTPEDGLRLYFDMVEPGQPDHGYRAEREESDRVLYSFDVGGRTKVAVVVAKDQKGRPGWGPETNAACDPAELPARWADALGYEVWTDRAGERVPVRRLSGSPGSGHCDWQSAHFLTLGDRTYVRDPEGVLGRDGLLDAPYRRRVRMPADARDTGYHRGGRHLWLTADRDTAYVRTPAGVEAWPRADRAIACK</sequence>
<evidence type="ECO:0000313" key="3">
    <source>
        <dbReference type="Proteomes" id="UP000015423"/>
    </source>
</evidence>
<name>S5V135_STRC3</name>
<dbReference type="EMBL" id="CP006259">
    <property type="protein sequence ID" value="AGS73293.1"/>
    <property type="molecule type" value="Genomic_DNA"/>
</dbReference>
<reference evidence="3" key="1">
    <citation type="submission" date="2012-10" db="EMBL/GenBank/DDBJ databases">
        <title>The complete genome sequence of Streptomyces collinus Tu 365.</title>
        <authorList>
            <person name="Ruckert C."/>
            <person name="Szczepanowski R."/>
            <person name="Goesmann A."/>
            <person name="Pross E.K."/>
            <person name="Musiol E.M."/>
            <person name="Blin K."/>
            <person name="Wohlleben W."/>
            <person name="Puhler A."/>
            <person name="Weber T."/>
            <person name="Kalinowski J."/>
        </authorList>
    </citation>
    <scope>NUCLEOTIDE SEQUENCE [LARGE SCALE GENOMIC DNA]</scope>
    <source>
        <strain evidence="3">DSM 40733 / Tue 365</strain>
    </source>
</reference>
<gene>
    <name evidence="2" type="ORF">B446_32445</name>
</gene>
<accession>S5V135</accession>
<dbReference type="HOGENOM" id="CLU_969497_0_0_11"/>
<evidence type="ECO:0000256" key="1">
    <source>
        <dbReference type="SAM" id="MobiDB-lite"/>
    </source>
</evidence>
<keyword evidence="3" id="KW-1185">Reference proteome</keyword>
<dbReference type="AlphaFoldDB" id="S5V135"/>
<dbReference type="eggNOG" id="ENOG5030TSR">
    <property type="taxonomic scope" value="Bacteria"/>
</dbReference>